<evidence type="ECO:0000313" key="1">
    <source>
        <dbReference type="EMBL" id="VEU75763.1"/>
    </source>
</evidence>
<proteinExistence type="predicted"/>
<dbReference type="AlphaFoldDB" id="A0A449B583"/>
<dbReference type="KEGG" id="mmau:NCTC10168_00697"/>
<sequence length="211" mass="25520">MNEYDTEIKNNDPLTFYYELSLTKANNKHLQRDFKDLIVSLIQNKKILNKHKYWRNIWSEVKVLWKDLTIKSNKNGLKIDINKFISFIKKEYLLKVIDSVSIDYEYSKFDENLILIYVNNAFKNKNEFFDVFYSHPVKLFKFNMTELEIYIRKINLIFKNINSKILELTLTLINKEIASNLDKKGIKTHFTVNQLIPNWYGRIMRRELYKI</sequence>
<reference evidence="1 2" key="1">
    <citation type="submission" date="2019-01" db="EMBL/GenBank/DDBJ databases">
        <authorList>
            <consortium name="Pathogen Informatics"/>
        </authorList>
    </citation>
    <scope>NUCLEOTIDE SEQUENCE [LARGE SCALE GENOMIC DNA]</scope>
    <source>
        <strain evidence="1 2">NCTC10168</strain>
    </source>
</reference>
<dbReference type="Proteomes" id="UP000290243">
    <property type="component" value="Chromosome"/>
</dbReference>
<evidence type="ECO:0000313" key="2">
    <source>
        <dbReference type="Proteomes" id="UP000290243"/>
    </source>
</evidence>
<accession>A0A449B583</accession>
<dbReference type="EMBL" id="LR215037">
    <property type="protein sequence ID" value="VEU75763.1"/>
    <property type="molecule type" value="Genomic_DNA"/>
</dbReference>
<organism evidence="1 2">
    <name type="scientific">Mycoplasmopsis maculosa</name>
    <dbReference type="NCBI Taxonomy" id="114885"/>
    <lineage>
        <taxon>Bacteria</taxon>
        <taxon>Bacillati</taxon>
        <taxon>Mycoplasmatota</taxon>
        <taxon>Mycoplasmoidales</taxon>
        <taxon>Metamycoplasmataceae</taxon>
        <taxon>Mycoplasmopsis</taxon>
    </lineage>
</organism>
<keyword evidence="2" id="KW-1185">Reference proteome</keyword>
<name>A0A449B583_9BACT</name>
<protein>
    <submittedName>
        <fullName evidence="1">Uncharacterized protein</fullName>
    </submittedName>
</protein>
<gene>
    <name evidence="1" type="ORF">NCTC10168_00697</name>
</gene>